<organism evidence="1 2">
    <name type="scientific">Desmospora activa DSM 45169</name>
    <dbReference type="NCBI Taxonomy" id="1121389"/>
    <lineage>
        <taxon>Bacteria</taxon>
        <taxon>Bacillati</taxon>
        <taxon>Bacillota</taxon>
        <taxon>Bacilli</taxon>
        <taxon>Bacillales</taxon>
        <taxon>Thermoactinomycetaceae</taxon>
        <taxon>Desmospora</taxon>
    </lineage>
</organism>
<proteinExistence type="predicted"/>
<name>A0A2T4Z216_9BACL</name>
<dbReference type="Proteomes" id="UP000241639">
    <property type="component" value="Unassembled WGS sequence"/>
</dbReference>
<sequence length="293" mass="34463">MTPTEIDQEGEERGFRFWLSEMDNQLQMLRVQLPAEVGTRLDFSVESLLALEKWMLANFNTHQEMNADQKDQLARYTGEVLRKGLNGFWGLETREDHMFYLIPHVYPAAVCPLRLVTTAVSRNRGNFLHNMINRKLETVNRKEEQEGLNYDPNHPELQSFLAKRDRELQWFFSSIPAEIAQQLDFSPQSLSVLEQWMLNRYPDAESTKEDYKWMEPIQVYLGETFRKELGGQWFYCAEEEHPFAGFHILDAFYDHPDPLFPGDLIITCLMRRTGSYLEDILDIRRKRMLVDGG</sequence>
<reference evidence="1 2" key="1">
    <citation type="submission" date="2018-04" db="EMBL/GenBank/DDBJ databases">
        <title>Genomic Encyclopedia of Archaeal and Bacterial Type Strains, Phase II (KMG-II): from individual species to whole genera.</title>
        <authorList>
            <person name="Goeker M."/>
        </authorList>
    </citation>
    <scope>NUCLEOTIDE SEQUENCE [LARGE SCALE GENOMIC DNA]</scope>
    <source>
        <strain evidence="1 2">DSM 45169</strain>
    </source>
</reference>
<comment type="caution">
    <text evidence="1">The sequence shown here is derived from an EMBL/GenBank/DDBJ whole genome shotgun (WGS) entry which is preliminary data.</text>
</comment>
<evidence type="ECO:0000313" key="1">
    <source>
        <dbReference type="EMBL" id="PTM54781.1"/>
    </source>
</evidence>
<evidence type="ECO:0000313" key="2">
    <source>
        <dbReference type="Proteomes" id="UP000241639"/>
    </source>
</evidence>
<dbReference type="AlphaFoldDB" id="A0A2T4Z216"/>
<dbReference type="RefSeq" id="WP_107728405.1">
    <property type="nucleotide sequence ID" value="NZ_PZZP01000003.1"/>
</dbReference>
<dbReference type="OrthoDB" id="2989644at2"/>
<protein>
    <submittedName>
        <fullName evidence="1">Uncharacterized protein</fullName>
    </submittedName>
</protein>
<keyword evidence="2" id="KW-1185">Reference proteome</keyword>
<accession>A0A2T4Z216</accession>
<gene>
    <name evidence="1" type="ORF">C8J48_3433</name>
</gene>
<dbReference type="EMBL" id="PZZP01000003">
    <property type="protein sequence ID" value="PTM54781.1"/>
    <property type="molecule type" value="Genomic_DNA"/>
</dbReference>